<evidence type="ECO:0000256" key="1">
    <source>
        <dbReference type="SAM" id="Phobius"/>
    </source>
</evidence>
<name>A0A0R1TRC6_9LACO</name>
<reference evidence="2 3" key="1">
    <citation type="journal article" date="2015" name="Genome Announc.">
        <title>Expanding the biotechnology potential of lactobacilli through comparative genomics of 213 strains and associated genera.</title>
        <authorList>
            <person name="Sun Z."/>
            <person name="Harris H.M."/>
            <person name="McCann A."/>
            <person name="Guo C."/>
            <person name="Argimon S."/>
            <person name="Zhang W."/>
            <person name="Yang X."/>
            <person name="Jeffery I.B."/>
            <person name="Cooney J.C."/>
            <person name="Kagawa T.F."/>
            <person name="Liu W."/>
            <person name="Song Y."/>
            <person name="Salvetti E."/>
            <person name="Wrobel A."/>
            <person name="Rasinkangas P."/>
            <person name="Parkhill J."/>
            <person name="Rea M.C."/>
            <person name="O'Sullivan O."/>
            <person name="Ritari J."/>
            <person name="Douillard F.P."/>
            <person name="Paul Ross R."/>
            <person name="Yang R."/>
            <person name="Briner A.E."/>
            <person name="Felis G.E."/>
            <person name="de Vos W.M."/>
            <person name="Barrangou R."/>
            <person name="Klaenhammer T.R."/>
            <person name="Caufield P.W."/>
            <person name="Cui Y."/>
            <person name="Zhang H."/>
            <person name="O'Toole P.W."/>
        </authorList>
    </citation>
    <scope>NUCLEOTIDE SEQUENCE [LARGE SCALE GENOMIC DNA]</scope>
    <source>
        <strain evidence="2 3">DSM 16634</strain>
    </source>
</reference>
<dbReference type="eggNOG" id="ENOG5032ME2">
    <property type="taxonomic scope" value="Bacteria"/>
</dbReference>
<comment type="caution">
    <text evidence="2">The sequence shown here is derived from an EMBL/GenBank/DDBJ whole genome shotgun (WGS) entry which is preliminary data.</text>
</comment>
<feature type="transmembrane region" description="Helical" evidence="1">
    <location>
        <begin position="42"/>
        <end position="60"/>
    </location>
</feature>
<dbReference type="RefSeq" id="WP_035459503.1">
    <property type="nucleotide sequence ID" value="NZ_AZFT01000053.1"/>
</dbReference>
<dbReference type="EMBL" id="AZFT01000053">
    <property type="protein sequence ID" value="KRL83438.1"/>
    <property type="molecule type" value="Genomic_DNA"/>
</dbReference>
<keyword evidence="1" id="KW-1133">Transmembrane helix</keyword>
<dbReference type="Proteomes" id="UP000051324">
    <property type="component" value="Unassembled WGS sequence"/>
</dbReference>
<protein>
    <submittedName>
        <fullName evidence="2">Uncharacterized protein</fullName>
    </submittedName>
</protein>
<dbReference type="OrthoDB" id="9907972at2"/>
<dbReference type="AlphaFoldDB" id="A0A0R1TRC6"/>
<feature type="transmembrane region" description="Helical" evidence="1">
    <location>
        <begin position="12"/>
        <end position="36"/>
    </location>
</feature>
<keyword evidence="1" id="KW-0472">Membrane</keyword>
<dbReference type="STRING" id="1423724.FC32_GL000692"/>
<gene>
    <name evidence="2" type="ORF">FC32_GL000692</name>
</gene>
<accession>A0A0R1TRC6</accession>
<evidence type="ECO:0000313" key="2">
    <source>
        <dbReference type="EMBL" id="KRL83438.1"/>
    </source>
</evidence>
<dbReference type="PATRIC" id="fig|1423724.4.peg.730"/>
<evidence type="ECO:0000313" key="3">
    <source>
        <dbReference type="Proteomes" id="UP000051324"/>
    </source>
</evidence>
<keyword evidence="1" id="KW-0812">Transmembrane</keyword>
<organism evidence="2 3">
    <name type="scientific">Ligilactobacillus apodemi DSM 16634 = JCM 16172</name>
    <dbReference type="NCBI Taxonomy" id="1423724"/>
    <lineage>
        <taxon>Bacteria</taxon>
        <taxon>Bacillati</taxon>
        <taxon>Bacillota</taxon>
        <taxon>Bacilli</taxon>
        <taxon>Lactobacillales</taxon>
        <taxon>Lactobacillaceae</taxon>
        <taxon>Ligilactobacillus</taxon>
    </lineage>
</organism>
<proteinExistence type="predicted"/>
<sequence length="121" mass="14122">MRKNKYAWDSPYIVIWLCFGILLAGGGLANVVMNLVGDRRGVIYGLLALSPLLIAIFLFVKYRKWAMRYLLKELKEHGVLIEKNTSDENMTNKKGEISWKRVMKHQDVQKYCGQMRIIWQS</sequence>
<keyword evidence="3" id="KW-1185">Reference proteome</keyword>